<evidence type="ECO:0000256" key="3">
    <source>
        <dbReference type="ARBA" id="ARBA00022723"/>
    </source>
</evidence>
<dbReference type="OrthoDB" id="5500002at2"/>
<evidence type="ECO:0000256" key="5">
    <source>
        <dbReference type="ARBA" id="ARBA00023004"/>
    </source>
</evidence>
<name>A0A2T0SNC7_9PSEU</name>
<protein>
    <submittedName>
        <fullName evidence="9">Cytochrome P450</fullName>
    </submittedName>
</protein>
<dbReference type="Gene3D" id="1.10.630.10">
    <property type="entry name" value="Cytochrome P450"/>
    <property type="match status" value="1"/>
</dbReference>
<evidence type="ECO:0000256" key="6">
    <source>
        <dbReference type="ARBA" id="ARBA00023033"/>
    </source>
</evidence>
<evidence type="ECO:0000313" key="10">
    <source>
        <dbReference type="Proteomes" id="UP000239494"/>
    </source>
</evidence>
<dbReference type="FunFam" id="1.10.630.10:FF:000018">
    <property type="entry name" value="Cytochrome P450 monooxygenase"/>
    <property type="match status" value="1"/>
</dbReference>
<dbReference type="GO" id="GO:0016705">
    <property type="term" value="F:oxidoreductase activity, acting on paired donors, with incorporation or reduction of molecular oxygen"/>
    <property type="evidence" value="ECO:0007669"/>
    <property type="project" value="InterPro"/>
</dbReference>
<evidence type="ECO:0000313" key="9">
    <source>
        <dbReference type="EMBL" id="PRY34883.1"/>
    </source>
</evidence>
<dbReference type="PRINTS" id="PR00359">
    <property type="entry name" value="BP450"/>
</dbReference>
<dbReference type="RefSeq" id="WP_106194448.1">
    <property type="nucleotide sequence ID" value="NZ_PVTF01000015.1"/>
</dbReference>
<keyword evidence="4 7" id="KW-0560">Oxidoreductase</keyword>
<dbReference type="AlphaFoldDB" id="A0A2T0SNC7"/>
<evidence type="ECO:0000256" key="4">
    <source>
        <dbReference type="ARBA" id="ARBA00023002"/>
    </source>
</evidence>
<organism evidence="9 10">
    <name type="scientific">Umezawaea tangerina</name>
    <dbReference type="NCBI Taxonomy" id="84725"/>
    <lineage>
        <taxon>Bacteria</taxon>
        <taxon>Bacillati</taxon>
        <taxon>Actinomycetota</taxon>
        <taxon>Actinomycetes</taxon>
        <taxon>Pseudonocardiales</taxon>
        <taxon>Pseudonocardiaceae</taxon>
        <taxon>Umezawaea</taxon>
    </lineage>
</organism>
<dbReference type="Proteomes" id="UP000239494">
    <property type="component" value="Unassembled WGS sequence"/>
</dbReference>
<accession>A0A2T0SNC7</accession>
<dbReference type="EMBL" id="PVTF01000015">
    <property type="protein sequence ID" value="PRY34883.1"/>
    <property type="molecule type" value="Genomic_DNA"/>
</dbReference>
<keyword evidence="6 7" id="KW-0503">Monooxygenase</keyword>
<dbReference type="SUPFAM" id="SSF48264">
    <property type="entry name" value="Cytochrome P450"/>
    <property type="match status" value="1"/>
</dbReference>
<keyword evidence="5 7" id="KW-0408">Iron</keyword>
<dbReference type="InterPro" id="IPR001128">
    <property type="entry name" value="Cyt_P450"/>
</dbReference>
<dbReference type="Pfam" id="PF00067">
    <property type="entry name" value="p450"/>
    <property type="match status" value="1"/>
</dbReference>
<dbReference type="CDD" id="cd11031">
    <property type="entry name" value="Cyp158A-like"/>
    <property type="match status" value="1"/>
</dbReference>
<sequence>MTDDRFPFPDGPLSTQPPEYARRRETCPMSDVTTPTGDPAVLVLKYHDVEAVMRDRRFSRDLSAPGTPRLFPSNLLSDDPDFLMNMHGEDHRRLRRIVASAFTPRRAEQWRPEVRRIADDLLDRVEAEGPPADLMAALSYQLPVRVICRQLGVPDEEGDKFQGWVAAFLSVSGMSMAEREVAAGEFTGYVEELVRRHRTAPGDDLVDQIVNARDEEDRLTEAELVSLVRGLIVGGNETVANSLSRCVLTLLSHRGLWDDLVRDRSDLPAAVEELLRVNPPGRIGLLRVATEDVELPSGTVRAGQAVISPLIAAGHDPEVFPEPDRIVLGREPQTLQFGAGPHFCLGVHLARVELQEALSALMDRFPGLELTAPPEDLPWNRGGYGITLSSLPVRW</sequence>
<comment type="similarity">
    <text evidence="1 7">Belongs to the cytochrome P450 family.</text>
</comment>
<dbReference type="PANTHER" id="PTHR46696">
    <property type="entry name" value="P450, PUTATIVE (EUROFUNG)-RELATED"/>
    <property type="match status" value="1"/>
</dbReference>
<dbReference type="InterPro" id="IPR036396">
    <property type="entry name" value="Cyt_P450_sf"/>
</dbReference>
<keyword evidence="2 7" id="KW-0349">Heme</keyword>
<reference evidence="9 10" key="1">
    <citation type="submission" date="2018-03" db="EMBL/GenBank/DDBJ databases">
        <title>Genomic Encyclopedia of Archaeal and Bacterial Type Strains, Phase II (KMG-II): from individual species to whole genera.</title>
        <authorList>
            <person name="Goeker M."/>
        </authorList>
    </citation>
    <scope>NUCLEOTIDE SEQUENCE [LARGE SCALE GENOMIC DNA]</scope>
    <source>
        <strain evidence="9 10">DSM 44720</strain>
    </source>
</reference>
<evidence type="ECO:0000256" key="1">
    <source>
        <dbReference type="ARBA" id="ARBA00010617"/>
    </source>
</evidence>
<evidence type="ECO:0000256" key="7">
    <source>
        <dbReference type="RuleBase" id="RU000461"/>
    </source>
</evidence>
<dbReference type="InterPro" id="IPR017972">
    <property type="entry name" value="Cyt_P450_CS"/>
</dbReference>
<dbReference type="GO" id="GO:0020037">
    <property type="term" value="F:heme binding"/>
    <property type="evidence" value="ECO:0007669"/>
    <property type="project" value="InterPro"/>
</dbReference>
<keyword evidence="3 7" id="KW-0479">Metal-binding</keyword>
<comment type="caution">
    <text evidence="9">The sequence shown here is derived from an EMBL/GenBank/DDBJ whole genome shotgun (WGS) entry which is preliminary data.</text>
</comment>
<dbReference type="GO" id="GO:0004497">
    <property type="term" value="F:monooxygenase activity"/>
    <property type="evidence" value="ECO:0007669"/>
    <property type="project" value="UniProtKB-KW"/>
</dbReference>
<keyword evidence="10" id="KW-1185">Reference proteome</keyword>
<evidence type="ECO:0000256" key="2">
    <source>
        <dbReference type="ARBA" id="ARBA00022617"/>
    </source>
</evidence>
<feature type="region of interest" description="Disordered" evidence="8">
    <location>
        <begin position="1"/>
        <end position="24"/>
    </location>
</feature>
<evidence type="ECO:0000256" key="8">
    <source>
        <dbReference type="SAM" id="MobiDB-lite"/>
    </source>
</evidence>
<proteinExistence type="inferred from homology"/>
<dbReference type="GO" id="GO:0005506">
    <property type="term" value="F:iron ion binding"/>
    <property type="evidence" value="ECO:0007669"/>
    <property type="project" value="InterPro"/>
</dbReference>
<dbReference type="InterPro" id="IPR002397">
    <property type="entry name" value="Cyt_P450_B"/>
</dbReference>
<dbReference type="PANTHER" id="PTHR46696:SF1">
    <property type="entry name" value="CYTOCHROME P450 YJIB-RELATED"/>
    <property type="match status" value="1"/>
</dbReference>
<dbReference type="PRINTS" id="PR00385">
    <property type="entry name" value="P450"/>
</dbReference>
<gene>
    <name evidence="9" type="ORF">CLV43_115160</name>
</gene>
<dbReference type="PROSITE" id="PS00086">
    <property type="entry name" value="CYTOCHROME_P450"/>
    <property type="match status" value="1"/>
</dbReference>